<feature type="transmembrane region" description="Helical" evidence="6">
    <location>
        <begin position="392"/>
        <end position="410"/>
    </location>
</feature>
<comment type="caution">
    <text evidence="8">The sequence shown here is derived from an EMBL/GenBank/DDBJ whole genome shotgun (WGS) entry which is preliminary data.</text>
</comment>
<sequence length="833" mass="91225">MMALKLLWRSWRGGQLGLVFSALVMAVVVVTSVALLADRVERALVKESSHFLAADAQVRSSREMPTEWQAEAQQRGLETANVALFASMVYSGDYNHLASVKVVEPNYPLRGLLTLSDTPFSTDVAEMQQLDHGPAPGEVWVDSRLLPLLNMSLGDSLEVGEVRLRASRVIVEEPDRGGSFSLFGARVLMNWNDLAASGVIQPGSRVNYRLLLAGEDALLKDYLGWLEPQLAVHDRLLSPDEAQAGLADTLTQGRRFLLLAGSLGVVLAGIALALASRHFAEGQTSTVALLKSWGVSASRVRQLYGQQVLLLGVIGSLLGLLLGWLIHEVLIVLVRELLPVMLPTPGWRPWFTGIATGLLSLLGFALPALWHLPSLSPLAVLRRDVSLHPVGVVKRLLIGVAMVALLLLWYSQNLAMGLAVLCGLALTAATVMGPGWLLLRQLNRLGARVGSVWRLALSNLWRRRIQSLVLLAGFAGAMAILMTLVMIRTTLLEEWRWQLAEDAPNHFLVNVAPYELQGVEKLLADNDLTTVGWYAMVRGRITLIDGETPSEELIDQNEALRRELNLSWTEELPQGNAVEEGLWWPQIEGFAERYGEGVAPLSIEEDLAEEIGVTLGSRLTFSVGGLTFDGVVTSIRSLNWDTMTPNFYILFPEGYLEKFPRIFMTSLYLPPEQKAFVNDLLSQFPTVLVIELDMVIDRIRTMVSQVTHGLELMTLLILGCGVLVMLAAVKLSMSERLQESAVLRTLGSTGKRILAIQSLEFGVLGGLAGLLAASGAELALFLLQQRMFEAPFGLHWELWVVGPLVGALLVASLGVAYTRRSITQPPLQVLSNL</sequence>
<keyword evidence="3 6" id="KW-0812">Transmembrane</keyword>
<evidence type="ECO:0000256" key="3">
    <source>
        <dbReference type="ARBA" id="ARBA00022692"/>
    </source>
</evidence>
<evidence type="ECO:0000256" key="6">
    <source>
        <dbReference type="SAM" id="Phobius"/>
    </source>
</evidence>
<dbReference type="GO" id="GO:0005886">
    <property type="term" value="C:plasma membrane"/>
    <property type="evidence" value="ECO:0007669"/>
    <property type="project" value="UniProtKB-SubCell"/>
</dbReference>
<organism evidence="8 9">
    <name type="scientific">Porticoccus litoralis</name>
    <dbReference type="NCBI Taxonomy" id="434086"/>
    <lineage>
        <taxon>Bacteria</taxon>
        <taxon>Pseudomonadati</taxon>
        <taxon>Pseudomonadota</taxon>
        <taxon>Gammaproteobacteria</taxon>
        <taxon>Cellvibrionales</taxon>
        <taxon>Porticoccaceae</taxon>
        <taxon>Porticoccus</taxon>
    </lineage>
</organism>
<reference evidence="8" key="2">
    <citation type="submission" date="2023-08" db="EMBL/GenBank/DDBJ databases">
        <authorList>
            <person name="Luo J."/>
        </authorList>
    </citation>
    <scope>NUCLEOTIDE SEQUENCE</scope>
    <source>
        <strain evidence="8">DSM 25064</strain>
    </source>
</reference>
<feature type="transmembrane region" description="Helical" evidence="6">
    <location>
        <begin position="347"/>
        <end position="372"/>
    </location>
</feature>
<feature type="domain" description="ABC3 transporter permease C-terminal" evidence="7">
    <location>
        <begin position="713"/>
        <end position="826"/>
    </location>
</feature>
<feature type="transmembrane region" description="Helical" evidence="6">
    <location>
        <begin position="256"/>
        <end position="275"/>
    </location>
</feature>
<dbReference type="AlphaFoldDB" id="A0AAW8B3C1"/>
<feature type="transmembrane region" description="Helical" evidence="6">
    <location>
        <begin position="308"/>
        <end position="327"/>
    </location>
</feature>
<dbReference type="RefSeq" id="WP_305170006.1">
    <property type="nucleotide sequence ID" value="NZ_JAUUUU010000002.1"/>
</dbReference>
<dbReference type="Proteomes" id="UP001178354">
    <property type="component" value="Unassembled WGS sequence"/>
</dbReference>
<feature type="domain" description="ABC3 transporter permease C-terminal" evidence="7">
    <location>
        <begin position="261"/>
        <end position="372"/>
    </location>
</feature>
<comment type="subcellular location">
    <subcellularLocation>
        <location evidence="1">Cell membrane</location>
        <topology evidence="1">Multi-pass membrane protein</topology>
    </subcellularLocation>
</comment>
<dbReference type="Pfam" id="PF02687">
    <property type="entry name" value="FtsX"/>
    <property type="match status" value="2"/>
</dbReference>
<feature type="transmembrane region" description="Helical" evidence="6">
    <location>
        <begin position="468"/>
        <end position="487"/>
    </location>
</feature>
<dbReference type="InterPro" id="IPR038766">
    <property type="entry name" value="Membrane_comp_ABC_pdt"/>
</dbReference>
<feature type="transmembrane region" description="Helical" evidence="6">
    <location>
        <begin position="796"/>
        <end position="817"/>
    </location>
</feature>
<feature type="transmembrane region" description="Helical" evidence="6">
    <location>
        <begin position="416"/>
        <end position="439"/>
    </location>
</feature>
<evidence type="ECO:0000313" key="9">
    <source>
        <dbReference type="Proteomes" id="UP001178354"/>
    </source>
</evidence>
<dbReference type="InterPro" id="IPR003838">
    <property type="entry name" value="ABC3_permease_C"/>
</dbReference>
<evidence type="ECO:0000313" key="8">
    <source>
        <dbReference type="EMBL" id="MDP1520441.1"/>
    </source>
</evidence>
<dbReference type="EMBL" id="JAUUUU010000002">
    <property type="protein sequence ID" value="MDP1520441.1"/>
    <property type="molecule type" value="Genomic_DNA"/>
</dbReference>
<evidence type="ECO:0000256" key="2">
    <source>
        <dbReference type="ARBA" id="ARBA00022475"/>
    </source>
</evidence>
<dbReference type="PANTHER" id="PTHR30287:SF1">
    <property type="entry name" value="INNER MEMBRANE PROTEIN"/>
    <property type="match status" value="1"/>
</dbReference>
<evidence type="ECO:0000256" key="4">
    <source>
        <dbReference type="ARBA" id="ARBA00022989"/>
    </source>
</evidence>
<proteinExistence type="predicted"/>
<name>A0AAW8B3C1_9GAMM</name>
<keyword evidence="9" id="KW-1185">Reference proteome</keyword>
<accession>A0AAW8B3C1</accession>
<reference evidence="8" key="1">
    <citation type="journal article" date="2010" name="Int. J. Syst. Evol. Microbiol.">
        <title>Porticoccus litoralis gen. nov., sp. nov., a gammaproteobacterium isolated from the Yellow Sea.</title>
        <authorList>
            <person name="Oh H.M."/>
            <person name="Kim H."/>
            <person name="Kim K.M."/>
            <person name="Min G.S."/>
            <person name="Cho J.C."/>
        </authorList>
    </citation>
    <scope>NUCLEOTIDE SEQUENCE</scope>
    <source>
        <strain evidence="8">DSM 25064</strain>
    </source>
</reference>
<feature type="transmembrane region" description="Helical" evidence="6">
    <location>
        <begin position="712"/>
        <end position="732"/>
    </location>
</feature>
<keyword evidence="2" id="KW-1003">Cell membrane</keyword>
<evidence type="ECO:0000259" key="7">
    <source>
        <dbReference type="Pfam" id="PF02687"/>
    </source>
</evidence>
<evidence type="ECO:0000256" key="5">
    <source>
        <dbReference type="ARBA" id="ARBA00023136"/>
    </source>
</evidence>
<evidence type="ECO:0000256" key="1">
    <source>
        <dbReference type="ARBA" id="ARBA00004651"/>
    </source>
</evidence>
<keyword evidence="4 6" id="KW-1133">Transmembrane helix</keyword>
<protein>
    <submittedName>
        <fullName evidence="8">ABC transporter permease</fullName>
    </submittedName>
</protein>
<dbReference type="PANTHER" id="PTHR30287">
    <property type="entry name" value="MEMBRANE COMPONENT OF PREDICTED ABC SUPERFAMILY METABOLITE UPTAKE TRANSPORTER"/>
    <property type="match status" value="1"/>
</dbReference>
<keyword evidence="5 6" id="KW-0472">Membrane</keyword>
<feature type="transmembrane region" description="Helical" evidence="6">
    <location>
        <begin position="753"/>
        <end position="776"/>
    </location>
</feature>
<gene>
    <name evidence="8" type="ORF">Q8A57_05595</name>
</gene>